<dbReference type="EMBL" id="BSFK01000016">
    <property type="protein sequence ID" value="GLK78076.1"/>
    <property type="molecule type" value="Genomic_DNA"/>
</dbReference>
<reference evidence="1" key="2">
    <citation type="submission" date="2023-01" db="EMBL/GenBank/DDBJ databases">
        <authorList>
            <person name="Sun Q."/>
            <person name="Evtushenko L."/>
        </authorList>
    </citation>
    <scope>NUCLEOTIDE SEQUENCE</scope>
    <source>
        <strain evidence="1">VKM B-2555</strain>
    </source>
</reference>
<protein>
    <submittedName>
        <fullName evidence="1">Uncharacterized protein</fullName>
    </submittedName>
</protein>
<dbReference type="AlphaFoldDB" id="A0A9W6JI52"/>
<proteinExistence type="predicted"/>
<organism evidence="1 2">
    <name type="scientific">Methylopila jiangsuensis</name>
    <dbReference type="NCBI Taxonomy" id="586230"/>
    <lineage>
        <taxon>Bacteria</taxon>
        <taxon>Pseudomonadati</taxon>
        <taxon>Pseudomonadota</taxon>
        <taxon>Alphaproteobacteria</taxon>
        <taxon>Hyphomicrobiales</taxon>
        <taxon>Methylopilaceae</taxon>
        <taxon>Methylopila</taxon>
    </lineage>
</organism>
<gene>
    <name evidence="1" type="ORF">GCM10008171_33300</name>
</gene>
<dbReference type="RefSeq" id="WP_271205892.1">
    <property type="nucleotide sequence ID" value="NZ_BSFK01000016.1"/>
</dbReference>
<name>A0A9W6JI52_9HYPH</name>
<sequence>MRPDNLDGAYQVEHWRRGVRGYEVTVRASGISVARTAFWAVVDQRGGSLHEGDQLLLRHGARVILTYPPEARVKDGEVATSRSL</sequence>
<reference evidence="1" key="1">
    <citation type="journal article" date="2014" name="Int. J. Syst. Evol. Microbiol.">
        <title>Complete genome sequence of Corynebacterium casei LMG S-19264T (=DSM 44701T), isolated from a smear-ripened cheese.</title>
        <authorList>
            <consortium name="US DOE Joint Genome Institute (JGI-PGF)"/>
            <person name="Walter F."/>
            <person name="Albersmeier A."/>
            <person name="Kalinowski J."/>
            <person name="Ruckert C."/>
        </authorList>
    </citation>
    <scope>NUCLEOTIDE SEQUENCE</scope>
    <source>
        <strain evidence="1">VKM B-2555</strain>
    </source>
</reference>
<evidence type="ECO:0000313" key="1">
    <source>
        <dbReference type="EMBL" id="GLK78076.1"/>
    </source>
</evidence>
<comment type="caution">
    <text evidence="1">The sequence shown here is derived from an EMBL/GenBank/DDBJ whole genome shotgun (WGS) entry which is preliminary data.</text>
</comment>
<dbReference type="Proteomes" id="UP001143364">
    <property type="component" value="Unassembled WGS sequence"/>
</dbReference>
<accession>A0A9W6JI52</accession>
<evidence type="ECO:0000313" key="2">
    <source>
        <dbReference type="Proteomes" id="UP001143364"/>
    </source>
</evidence>
<keyword evidence="2" id="KW-1185">Reference proteome</keyword>